<reference evidence="3 4" key="1">
    <citation type="submission" date="2020-09" db="EMBL/GenBank/DDBJ databases">
        <title>De no assembly of potato wild relative species, Solanum commersonii.</title>
        <authorList>
            <person name="Cho K."/>
        </authorList>
    </citation>
    <scope>NUCLEOTIDE SEQUENCE [LARGE SCALE GENOMIC DNA]</scope>
    <source>
        <strain evidence="3">LZ3.2</strain>
        <tissue evidence="3">Leaf</tissue>
    </source>
</reference>
<dbReference type="PANTHER" id="PTHR48302">
    <property type="entry name" value="ULP1 PROTEASE FAMILY, C-TERMINAL CATALYTIC DOMAIN CONTAINING PROTEIN"/>
    <property type="match status" value="1"/>
</dbReference>
<evidence type="ECO:0000259" key="2">
    <source>
        <dbReference type="Pfam" id="PF09331"/>
    </source>
</evidence>
<feature type="compositionally biased region" description="Polar residues" evidence="1">
    <location>
        <begin position="35"/>
        <end position="47"/>
    </location>
</feature>
<dbReference type="Proteomes" id="UP000824120">
    <property type="component" value="Chromosome 2"/>
</dbReference>
<proteinExistence type="predicted"/>
<protein>
    <recommendedName>
        <fullName evidence="2">DUF1985 domain-containing protein</fullName>
    </recommendedName>
</protein>
<dbReference type="AlphaFoldDB" id="A0A9J6AS37"/>
<accession>A0A9J6AS37</accession>
<dbReference type="PANTHER" id="PTHR48302:SF2">
    <property type="entry name" value="DUF1985 DOMAIN-CONTAINING PROTEIN"/>
    <property type="match status" value="1"/>
</dbReference>
<organism evidence="3 4">
    <name type="scientific">Solanum commersonii</name>
    <name type="common">Commerson's wild potato</name>
    <name type="synonym">Commerson's nightshade</name>
    <dbReference type="NCBI Taxonomy" id="4109"/>
    <lineage>
        <taxon>Eukaryota</taxon>
        <taxon>Viridiplantae</taxon>
        <taxon>Streptophyta</taxon>
        <taxon>Embryophyta</taxon>
        <taxon>Tracheophyta</taxon>
        <taxon>Spermatophyta</taxon>
        <taxon>Magnoliopsida</taxon>
        <taxon>eudicotyledons</taxon>
        <taxon>Gunneridae</taxon>
        <taxon>Pentapetalae</taxon>
        <taxon>asterids</taxon>
        <taxon>lamiids</taxon>
        <taxon>Solanales</taxon>
        <taxon>Solanaceae</taxon>
        <taxon>Solanoideae</taxon>
        <taxon>Solaneae</taxon>
        <taxon>Solanum</taxon>
    </lineage>
</organism>
<sequence length="1020" mass="116687">MDHPSFNIGISQLITPNNEQIFESKHPNLNEQRSKSLHATTLMANRTSSKRKSKMKVGSSSKAKDAKTNKKRGRKVAPPIFRPTLPMNMKYVIKHIPKQPLKFGPTYNSNFKENLELSIKDEGMNMFKDTIFGQYLNIPKCHYQGQITKCLFLLEVEHDNLDKEIHIRHAKGNELQFSIREFAIITGLKCTENVKDFTYPISKISRLVQRYFSGPNYNVNKGRLVDRFELGIWDSSDDALQMVILYFIHTFVFSQLGDAPIPMEDFFMGQLAFTKLMKSFRKEYKPDKQMYRLNGFSYAFNIWVYECTSAMHNEIAVREGNGIPRVCNWKVVGAKPKYEMFMENIFTEELESLDLPDNSHLPPNRPATSVANQEEVQPNDVSDFEEFSSKPPEQLLRRCTRLFTIGSTPPPKRRKFDNVYGVHLNTVPLRTSSDNVRLEDLEGHIKSYVDKKIRALEALIIKNHFELMKAVATKDNKSDKDIGGIFMPHIVDNSVDKGNVDLESVSDQLFQQPISSIQMDFATVDHDGDASAVEVEQRLVNEENVAKIDETSIKDQTMEDSTNVIPIIHHSDVSIEEFVHNKEMEDAVHKVIQLHTKVLSCDKAVTDSIKQDSKRHASNPVIVDTSDSSKAASILSGTKTIIDAIVYKLPNEPINVAPLSVIIPLQLTNSDDFLSDSQLPTQLPIKESAHNLDTKTPAPRNRIPSKILQSPYVNTFGSSDKGKGKIDDDIRPYTPFEGCGITYQISSLLMQGYSQWIQKGLLKTHANKKPSEDKYRGKNALFGFDYMDFVVALPLDKNWFYTMSQPKKCWTDQHIDVIFYYLRKKSKLRSMDQYRYTPCNCLFNTYIKNEYKRYYCSPADDTLSTQQQIARADVVSVYERSIKDVINGFSVPIALPWHLVDELSIILPNYLHDSGFFDKIDRIDWATLDAYKDNKTGELMGLQHPDCGTYGAAFAEFLSDEMKVPSIPFQSEYFRSRYATLLWKYDIDKANTRYVSENDDPIRLKAASILLADDELFNVE</sequence>
<feature type="region of interest" description="Disordered" evidence="1">
    <location>
        <begin position="28"/>
        <end position="80"/>
    </location>
</feature>
<feature type="region of interest" description="Disordered" evidence="1">
    <location>
        <begin position="359"/>
        <end position="387"/>
    </location>
</feature>
<dbReference type="EMBL" id="JACXVP010000002">
    <property type="protein sequence ID" value="KAG5627121.1"/>
    <property type="molecule type" value="Genomic_DNA"/>
</dbReference>
<feature type="compositionally biased region" description="Polar residues" evidence="1">
    <location>
        <begin position="366"/>
        <end position="380"/>
    </location>
</feature>
<dbReference type="InterPro" id="IPR015410">
    <property type="entry name" value="DUF1985"/>
</dbReference>
<dbReference type="OrthoDB" id="1939479at2759"/>
<dbReference type="Pfam" id="PF09331">
    <property type="entry name" value="DUF1985"/>
    <property type="match status" value="1"/>
</dbReference>
<evidence type="ECO:0000313" key="3">
    <source>
        <dbReference type="EMBL" id="KAG5627121.1"/>
    </source>
</evidence>
<keyword evidence="4" id="KW-1185">Reference proteome</keyword>
<feature type="domain" description="DUF1985" evidence="2">
    <location>
        <begin position="170"/>
        <end position="257"/>
    </location>
</feature>
<comment type="caution">
    <text evidence="3">The sequence shown here is derived from an EMBL/GenBank/DDBJ whole genome shotgun (WGS) entry which is preliminary data.</text>
</comment>
<gene>
    <name evidence="3" type="ORF">H5410_012339</name>
</gene>
<evidence type="ECO:0000256" key="1">
    <source>
        <dbReference type="SAM" id="MobiDB-lite"/>
    </source>
</evidence>
<name>A0A9J6AS37_SOLCO</name>
<evidence type="ECO:0000313" key="4">
    <source>
        <dbReference type="Proteomes" id="UP000824120"/>
    </source>
</evidence>